<name>A0A652ZRZ8_9SPIR</name>
<evidence type="ECO:0000256" key="1">
    <source>
        <dbReference type="SAM" id="Phobius"/>
    </source>
</evidence>
<accession>A0A652ZRZ8</accession>
<organism evidence="2">
    <name type="scientific">uncultured Spirochaetota bacterium</name>
    <dbReference type="NCBI Taxonomy" id="460511"/>
    <lineage>
        <taxon>Bacteria</taxon>
        <taxon>Pseudomonadati</taxon>
        <taxon>Spirochaetota</taxon>
        <taxon>environmental samples</taxon>
    </lineage>
</organism>
<keyword evidence="1" id="KW-0472">Membrane</keyword>
<gene>
    <name evidence="2" type="ORF">TRIP_E110015</name>
</gene>
<sequence>MARIGASAEGYSLIWLRLTWTLNIVSLWPFAAHARAVPEKSRTRRESMRKEDRVNAAEALLNSISYRLGHKSPV</sequence>
<feature type="transmembrane region" description="Helical" evidence="1">
    <location>
        <begin position="20"/>
        <end position="38"/>
    </location>
</feature>
<dbReference type="AlphaFoldDB" id="A0A652ZRZ8"/>
<keyword evidence="1" id="KW-1133">Transmembrane helix</keyword>
<proteinExistence type="predicted"/>
<reference evidence="2" key="1">
    <citation type="submission" date="2018-07" db="EMBL/GenBank/DDBJ databases">
        <authorList>
            <consortium name="Genoscope - CEA"/>
            <person name="William W."/>
        </authorList>
    </citation>
    <scope>NUCLEOTIDE SEQUENCE</scope>
    <source>
        <strain evidence="2">IK1</strain>
    </source>
</reference>
<dbReference type="EMBL" id="UPXP01000003">
    <property type="protein sequence ID" value="VBB38548.1"/>
    <property type="molecule type" value="Genomic_DNA"/>
</dbReference>
<protein>
    <submittedName>
        <fullName evidence="2">Uncharacterized protein</fullName>
    </submittedName>
</protein>
<keyword evidence="1" id="KW-0812">Transmembrane</keyword>
<evidence type="ECO:0000313" key="2">
    <source>
        <dbReference type="EMBL" id="VBB38548.1"/>
    </source>
</evidence>